<dbReference type="EMBL" id="LJGU01000128">
    <property type="protein sequence ID" value="OEV02532.1"/>
    <property type="molecule type" value="Genomic_DNA"/>
</dbReference>
<dbReference type="STRING" id="1075402.AN216_15990"/>
<dbReference type="OrthoDB" id="5194370at2"/>
<dbReference type="PATRIC" id="fig|1075402.3.peg.2129"/>
<evidence type="ECO:0000256" key="1">
    <source>
        <dbReference type="SAM" id="MobiDB-lite"/>
    </source>
</evidence>
<evidence type="ECO:0000313" key="4">
    <source>
        <dbReference type="Proteomes" id="UP000176101"/>
    </source>
</evidence>
<keyword evidence="2" id="KW-1133">Transmembrane helix</keyword>
<feature type="transmembrane region" description="Helical" evidence="2">
    <location>
        <begin position="479"/>
        <end position="501"/>
    </location>
</feature>
<reference evidence="3 4" key="1">
    <citation type="journal article" date="2016" name="Front. Microbiol.">
        <title>Comparative Genomics Analysis of Streptomyces Species Reveals Their Adaptation to the Marine Environment and Their Diversity at the Genomic Level.</title>
        <authorList>
            <person name="Tian X."/>
            <person name="Zhang Z."/>
            <person name="Yang T."/>
            <person name="Chen M."/>
            <person name="Li J."/>
            <person name="Chen F."/>
            <person name="Yang J."/>
            <person name="Li W."/>
            <person name="Zhang B."/>
            <person name="Zhang Z."/>
            <person name="Wu J."/>
            <person name="Zhang C."/>
            <person name="Long L."/>
            <person name="Xiao J."/>
        </authorList>
    </citation>
    <scope>NUCLEOTIDE SEQUENCE [LARGE SCALE GENOMIC DNA]</scope>
    <source>
        <strain evidence="3 4">SCSIO 02100</strain>
    </source>
</reference>
<dbReference type="RefSeq" id="WP_070197355.1">
    <property type="nucleotide sequence ID" value="NZ_LJGU01000128.1"/>
</dbReference>
<keyword evidence="4" id="KW-1185">Reference proteome</keyword>
<dbReference type="Proteomes" id="UP000176101">
    <property type="component" value="Unassembled WGS sequence"/>
</dbReference>
<comment type="caution">
    <text evidence="3">The sequence shown here is derived from an EMBL/GenBank/DDBJ whole genome shotgun (WGS) entry which is preliminary data.</text>
</comment>
<feature type="region of interest" description="Disordered" evidence="1">
    <location>
        <begin position="24"/>
        <end position="47"/>
    </location>
</feature>
<protein>
    <submittedName>
        <fullName evidence="3">Oxidoreductase</fullName>
    </submittedName>
</protein>
<evidence type="ECO:0000256" key="2">
    <source>
        <dbReference type="SAM" id="Phobius"/>
    </source>
</evidence>
<feature type="transmembrane region" description="Helical" evidence="2">
    <location>
        <begin position="448"/>
        <end position="467"/>
    </location>
</feature>
<proteinExistence type="predicted"/>
<name>A0A1E7KF30_9ACTN</name>
<dbReference type="AlphaFoldDB" id="A0A1E7KF30"/>
<keyword evidence="2" id="KW-0812">Transmembrane</keyword>
<gene>
    <name evidence="3" type="ORF">AN216_15990</name>
</gene>
<sequence length="508" mass="54695">MLTREELTPPERQLWDAFPVGAAVDLRTGSPDDPEPDDVPVNGPDWGPERTVRAAVLTALLLGGQDERPGATAALSLAGARITGRLTLDGAEVRCLVELESCWFDERISLEGASTLAFAAQRCRIPGIWASAAHIGGRLNLRSSLLVEDHGNALVLVHTQIAGGLRLDGAQLLAPGGLALSAGGIQMTGAVICEQGFYANGEVSFAGGQFPGGLLLRGARLENPGGNALLADAINASTLRCSRGFESEGKIRLRGAQVADLMSFEGATLRGGGTVLLAVGVQAADLDLRFAVPPEGTVDLRNAYATWVRDWHGSWPRELRLEGFGYDAVPVDDDSRAGGARPRDEVRRRLDWLRRSPGYAPQPYEQLAGAYRRIGHDDDARQVLLAKQRHRRRILRPAGRVWGRLLDVTVGYGYRPWLAGLWLLALTLLGTLVFGTREPTAVKPGEEPRFNAFVYTLDLLVPIGGLGQREAWHWASGGAQWLAYALIGLGWLLTTAVLAGVTRTLARN</sequence>
<accession>A0A1E7KF30</accession>
<organism evidence="3 4">
    <name type="scientific">Streptomyces oceani</name>
    <dbReference type="NCBI Taxonomy" id="1075402"/>
    <lineage>
        <taxon>Bacteria</taxon>
        <taxon>Bacillati</taxon>
        <taxon>Actinomycetota</taxon>
        <taxon>Actinomycetes</taxon>
        <taxon>Kitasatosporales</taxon>
        <taxon>Streptomycetaceae</taxon>
        <taxon>Streptomyces</taxon>
    </lineage>
</organism>
<feature type="transmembrane region" description="Helical" evidence="2">
    <location>
        <begin position="417"/>
        <end position="436"/>
    </location>
</feature>
<keyword evidence="2" id="KW-0472">Membrane</keyword>
<evidence type="ECO:0000313" key="3">
    <source>
        <dbReference type="EMBL" id="OEV02532.1"/>
    </source>
</evidence>